<organism evidence="1 2">
    <name type="scientific">Methylobacterium iners</name>
    <dbReference type="NCBI Taxonomy" id="418707"/>
    <lineage>
        <taxon>Bacteria</taxon>
        <taxon>Pseudomonadati</taxon>
        <taxon>Pseudomonadota</taxon>
        <taxon>Alphaproteobacteria</taxon>
        <taxon>Hyphomicrobiales</taxon>
        <taxon>Methylobacteriaceae</taxon>
        <taxon>Methylobacterium</taxon>
    </lineage>
</organism>
<evidence type="ECO:0000313" key="1">
    <source>
        <dbReference type="EMBL" id="GJD93304.1"/>
    </source>
</evidence>
<protein>
    <submittedName>
        <fullName evidence="1">Uncharacterized protein</fullName>
    </submittedName>
</protein>
<evidence type="ECO:0000313" key="2">
    <source>
        <dbReference type="Proteomes" id="UP001055125"/>
    </source>
</evidence>
<keyword evidence="2" id="KW-1185">Reference proteome</keyword>
<dbReference type="Proteomes" id="UP001055125">
    <property type="component" value="Unassembled WGS sequence"/>
</dbReference>
<dbReference type="EMBL" id="BPQP01000006">
    <property type="protein sequence ID" value="GJD93304.1"/>
    <property type="molecule type" value="Genomic_DNA"/>
</dbReference>
<comment type="caution">
    <text evidence="1">The sequence shown here is derived from an EMBL/GenBank/DDBJ whole genome shotgun (WGS) entry which is preliminary data.</text>
</comment>
<reference evidence="1" key="2">
    <citation type="submission" date="2021-08" db="EMBL/GenBank/DDBJ databases">
        <authorList>
            <person name="Tani A."/>
            <person name="Ola A."/>
            <person name="Ogura Y."/>
            <person name="Katsura K."/>
            <person name="Hayashi T."/>
        </authorList>
    </citation>
    <scope>NUCLEOTIDE SEQUENCE</scope>
    <source>
        <strain evidence="1">DSM 19015</strain>
    </source>
</reference>
<accession>A0ABQ4RSX8</accession>
<reference evidence="1" key="1">
    <citation type="journal article" date="2021" name="Front. Microbiol.">
        <title>Comprehensive Comparative Genomics and Phenotyping of Methylobacterium Species.</title>
        <authorList>
            <person name="Alessa O."/>
            <person name="Ogura Y."/>
            <person name="Fujitani Y."/>
            <person name="Takami H."/>
            <person name="Hayashi T."/>
            <person name="Sahin N."/>
            <person name="Tani A."/>
        </authorList>
    </citation>
    <scope>NUCLEOTIDE SEQUENCE</scope>
    <source>
        <strain evidence="1">DSM 19015</strain>
    </source>
</reference>
<name>A0ABQ4RSX8_9HYPH</name>
<sequence>MQHPFRRSLAGPLDMEVAAEGIKGSLDAPCWLPNGHFRQSDLGASGKIAMKPLRQPMVTVWNCSHFQRAP</sequence>
<proteinExistence type="predicted"/>
<gene>
    <name evidence="1" type="ORF">OCOJLMKI_0495</name>
</gene>